<protein>
    <recommendedName>
        <fullName evidence="5">Sulfite exporter TauE/SafE family protein</fullName>
    </recommendedName>
</protein>
<dbReference type="GO" id="GO:0016567">
    <property type="term" value="P:protein ubiquitination"/>
    <property type="evidence" value="ECO:0007669"/>
    <property type="project" value="TreeGrafter"/>
</dbReference>
<dbReference type="AlphaFoldDB" id="A0AAV1SSI7"/>
<evidence type="ECO:0008006" key="5">
    <source>
        <dbReference type="Google" id="ProtNLM"/>
    </source>
</evidence>
<evidence type="ECO:0000313" key="3">
    <source>
        <dbReference type="EMBL" id="CAK7356696.1"/>
    </source>
</evidence>
<keyword evidence="2" id="KW-0472">Membrane</keyword>
<dbReference type="PANTHER" id="PTHR14255:SF24">
    <property type="entry name" value="SULFITE EXPORTER TAUE_SAFE FAMILY PROTEIN"/>
    <property type="match status" value="1"/>
</dbReference>
<feature type="transmembrane region" description="Helical" evidence="2">
    <location>
        <begin position="150"/>
        <end position="169"/>
    </location>
</feature>
<comment type="similarity">
    <text evidence="1">Belongs to the 4-toluene sulfonate uptake permease (TSUP) (TC 2.A.102) family.</text>
</comment>
<keyword evidence="2" id="KW-0812">Transmembrane</keyword>
<evidence type="ECO:0000256" key="1">
    <source>
        <dbReference type="ARBA" id="ARBA00009142"/>
    </source>
</evidence>
<keyword evidence="2" id="KW-1133">Transmembrane helix</keyword>
<gene>
    <name evidence="3" type="ORF">DCAF_LOCUS26970</name>
</gene>
<comment type="caution">
    <text evidence="3">The sequence shown here is derived from an EMBL/GenBank/DDBJ whole genome shotgun (WGS) entry which is preliminary data.</text>
</comment>
<feature type="transmembrane region" description="Helical" evidence="2">
    <location>
        <begin position="76"/>
        <end position="105"/>
    </location>
</feature>
<proteinExistence type="inferred from homology"/>
<accession>A0AAV1SSI7</accession>
<feature type="transmembrane region" description="Helical" evidence="2">
    <location>
        <begin position="226"/>
        <end position="256"/>
    </location>
</feature>
<dbReference type="GO" id="GO:0031464">
    <property type="term" value="C:Cul4A-RING E3 ubiquitin ligase complex"/>
    <property type="evidence" value="ECO:0007669"/>
    <property type="project" value="TreeGrafter"/>
</dbReference>
<dbReference type="PANTHER" id="PTHR14255">
    <property type="entry name" value="CEREBLON"/>
    <property type="match status" value="1"/>
</dbReference>
<dbReference type="EMBL" id="CAWUPB010001197">
    <property type="protein sequence ID" value="CAK7356696.1"/>
    <property type="molecule type" value="Genomic_DNA"/>
</dbReference>
<dbReference type="Proteomes" id="UP001314170">
    <property type="component" value="Unassembled WGS sequence"/>
</dbReference>
<keyword evidence="4" id="KW-1185">Reference proteome</keyword>
<name>A0AAV1SSI7_9ROSI</name>
<feature type="transmembrane region" description="Helical" evidence="2">
    <location>
        <begin position="176"/>
        <end position="199"/>
    </location>
</feature>
<sequence>MAGVGSKWWCSSILKGKILICLIVATSVLVVAVAEPSSKQKGLSYNGTQKVESHHGTISQSSYKHVWPDMKFGWKIVVGTIIAFFGAACGSVGGVGGGMITGAAASTVLYNLKLRHPTLEMPIIDYDLALLFQPMLTLGVSIGVTLNVLFADWMITILLLIIFIENIYWKNLGILVTVWVIILALQIGKIPVAVGVTSYEAFSLYKGRREIASKGEASNNWPVHKLVFYCFIGVVAGIVGGMLGLGGGFILGPLFLEMGIPPQLKGFASFQTGGVGTARMIKKFERNEYLGQVPGLGLDWGGPDIDYGGD</sequence>
<evidence type="ECO:0000313" key="4">
    <source>
        <dbReference type="Proteomes" id="UP001314170"/>
    </source>
</evidence>
<organism evidence="3 4">
    <name type="scientific">Dovyalis caffra</name>
    <dbReference type="NCBI Taxonomy" id="77055"/>
    <lineage>
        <taxon>Eukaryota</taxon>
        <taxon>Viridiplantae</taxon>
        <taxon>Streptophyta</taxon>
        <taxon>Embryophyta</taxon>
        <taxon>Tracheophyta</taxon>
        <taxon>Spermatophyta</taxon>
        <taxon>Magnoliopsida</taxon>
        <taxon>eudicotyledons</taxon>
        <taxon>Gunneridae</taxon>
        <taxon>Pentapetalae</taxon>
        <taxon>rosids</taxon>
        <taxon>fabids</taxon>
        <taxon>Malpighiales</taxon>
        <taxon>Salicaceae</taxon>
        <taxon>Flacourtieae</taxon>
        <taxon>Dovyalis</taxon>
    </lineage>
</organism>
<reference evidence="3 4" key="1">
    <citation type="submission" date="2024-01" db="EMBL/GenBank/DDBJ databases">
        <authorList>
            <person name="Waweru B."/>
        </authorList>
    </citation>
    <scope>NUCLEOTIDE SEQUENCE [LARGE SCALE GENOMIC DNA]</scope>
</reference>
<evidence type="ECO:0000256" key="2">
    <source>
        <dbReference type="SAM" id="Phobius"/>
    </source>
</evidence>